<dbReference type="Proteomes" id="UP001187192">
    <property type="component" value="Unassembled WGS sequence"/>
</dbReference>
<dbReference type="EMBL" id="BTGU01000001">
    <property type="protein sequence ID" value="GMN25599.1"/>
    <property type="molecule type" value="Genomic_DNA"/>
</dbReference>
<protein>
    <submittedName>
        <fullName evidence="2">Uncharacterized protein</fullName>
    </submittedName>
</protein>
<dbReference type="PANTHER" id="PTHR36746">
    <property type="entry name" value="BNAC04G51760D PROTEIN"/>
    <property type="match status" value="1"/>
</dbReference>
<evidence type="ECO:0000313" key="3">
    <source>
        <dbReference type="Proteomes" id="UP001187192"/>
    </source>
</evidence>
<keyword evidence="3" id="KW-1185">Reference proteome</keyword>
<accession>A0AA88D392</accession>
<proteinExistence type="predicted"/>
<evidence type="ECO:0000313" key="2">
    <source>
        <dbReference type="EMBL" id="GMN25599.1"/>
    </source>
</evidence>
<dbReference type="AlphaFoldDB" id="A0AA88D392"/>
<organism evidence="2 3">
    <name type="scientific">Ficus carica</name>
    <name type="common">Common fig</name>
    <dbReference type="NCBI Taxonomy" id="3494"/>
    <lineage>
        <taxon>Eukaryota</taxon>
        <taxon>Viridiplantae</taxon>
        <taxon>Streptophyta</taxon>
        <taxon>Embryophyta</taxon>
        <taxon>Tracheophyta</taxon>
        <taxon>Spermatophyta</taxon>
        <taxon>Magnoliopsida</taxon>
        <taxon>eudicotyledons</taxon>
        <taxon>Gunneridae</taxon>
        <taxon>Pentapetalae</taxon>
        <taxon>rosids</taxon>
        <taxon>fabids</taxon>
        <taxon>Rosales</taxon>
        <taxon>Moraceae</taxon>
        <taxon>Ficeae</taxon>
        <taxon>Ficus</taxon>
    </lineage>
</organism>
<gene>
    <name evidence="2" type="ORF">TIFTF001_000997</name>
</gene>
<sequence length="180" mass="19536">MSSDKSENLSNSPSACEKVCTAIFCCRCSTNSDVLDHQEEHVPAFTTTNNLQPTHDHSAKASDVQAKSRRSDVVEHKPELPSKEGAKKGSHGQTHAENEGKKSSSAKNEMFSEYINRAKLKIRAMSGLGIGITTSEADDVHDAKKDNSGGKDVFSDYINRAKVKIRKTPSIGSRKSGSLE</sequence>
<name>A0AA88D392_FICCA</name>
<feature type="region of interest" description="Disordered" evidence="1">
    <location>
        <begin position="47"/>
        <end position="108"/>
    </location>
</feature>
<comment type="caution">
    <text evidence="2">The sequence shown here is derived from an EMBL/GenBank/DDBJ whole genome shotgun (WGS) entry which is preliminary data.</text>
</comment>
<dbReference type="PANTHER" id="PTHR36746:SF3">
    <property type="entry name" value="DUF4005 DOMAIN-CONTAINING PROTEIN"/>
    <property type="match status" value="1"/>
</dbReference>
<feature type="compositionally biased region" description="Basic and acidic residues" evidence="1">
    <location>
        <begin position="69"/>
        <end position="87"/>
    </location>
</feature>
<reference evidence="2" key="1">
    <citation type="submission" date="2023-07" db="EMBL/GenBank/DDBJ databases">
        <title>draft genome sequence of fig (Ficus carica).</title>
        <authorList>
            <person name="Takahashi T."/>
            <person name="Nishimura K."/>
        </authorList>
    </citation>
    <scope>NUCLEOTIDE SEQUENCE</scope>
</reference>
<evidence type="ECO:0000256" key="1">
    <source>
        <dbReference type="SAM" id="MobiDB-lite"/>
    </source>
</evidence>